<keyword evidence="2" id="KW-1185">Reference proteome</keyword>
<sequence length="771" mass="89596">MMCRINPCDNRRWVRERIQQIQQYHDLGLAMESAIIIMDIKNTICPDGDFKVLDKLLQMNQADFKKNSLNCIDDSFMRVKTILMDITNDRKECLQNLRLSLKFVLWVKEALEDINELKVFVDLASISAGENDLDVDRVACFHDAVLGYSSLLYGLKQDSDFVAFKESLPKLWKALENDRNIPTKLRDTARHLEWLKTVKESHGSVELSSLTLATSINERGIYTIKAQNLKKLSLETSLMLQIQDGPEKSIACTYDDLKELQNKLMLMSGRGEQNLTEVEHFAEVFDNVQRLAKAFVELYAAGNPLFRCWEAKISCKTQNDPCIIMEINFCKTLHCIHVRGSLVEQLITLSNTMELFLEDWRNFMDKQRSDHYYLNYFTAEQMFYLCSVVTPSNVNKEMEDKALMMLSFIKPNCTTSDVWSTWRRFQNQFEPGKRINEAAHFQSHFLHQENSDMSSADVNHFEANDQAEKAYQTVDLKELEGLWNAYMKNEEIFFHDLLDIRSLGVLLETMAATEDQSENAWAEPVLSEMKDKSVRRILPKSLSINQPNLIICPQNEVLTSSICVYMNSEYNLLPSYDEVLLCTPKTSYEQVELFLRRCLTPGDIGQKIYTMLWADQLTYDISCAMENCFQKLRSLFKHNYRLVIFCSSDREHTYIPTAFSQFKRDFVPQESLERIQNYLSRHFTAHSDHKNVFFKGDHSVGIVASQRAGVGKSLYVERFMKSWRNVLKGTAFKKCIRLTEHEVDDHKILQSMYDTPKKRISSCFTSMSHHR</sequence>
<organism evidence="1 2">
    <name type="scientific">Dissostichus mawsoni</name>
    <name type="common">Antarctic cod</name>
    <dbReference type="NCBI Taxonomy" id="36200"/>
    <lineage>
        <taxon>Eukaryota</taxon>
        <taxon>Metazoa</taxon>
        <taxon>Chordata</taxon>
        <taxon>Craniata</taxon>
        <taxon>Vertebrata</taxon>
        <taxon>Euteleostomi</taxon>
        <taxon>Actinopterygii</taxon>
        <taxon>Neopterygii</taxon>
        <taxon>Teleostei</taxon>
        <taxon>Neoteleostei</taxon>
        <taxon>Acanthomorphata</taxon>
        <taxon>Eupercaria</taxon>
        <taxon>Perciformes</taxon>
        <taxon>Notothenioidei</taxon>
        <taxon>Nototheniidae</taxon>
        <taxon>Dissostichus</taxon>
    </lineage>
</organism>
<dbReference type="OrthoDB" id="2423195at2759"/>
<reference evidence="1 2" key="1">
    <citation type="submission" date="2020-03" db="EMBL/GenBank/DDBJ databases">
        <title>Dissostichus mawsoni Genome sequencing and assembly.</title>
        <authorList>
            <person name="Park H."/>
        </authorList>
    </citation>
    <scope>NUCLEOTIDE SEQUENCE [LARGE SCALE GENOMIC DNA]</scope>
    <source>
        <strain evidence="1">DM0001</strain>
        <tissue evidence="1">Muscle</tissue>
    </source>
</reference>
<proteinExistence type="predicted"/>
<dbReference type="GO" id="GO:0005829">
    <property type="term" value="C:cytosol"/>
    <property type="evidence" value="ECO:0007669"/>
    <property type="project" value="TreeGrafter"/>
</dbReference>
<dbReference type="GO" id="GO:0005730">
    <property type="term" value="C:nucleolus"/>
    <property type="evidence" value="ECO:0007669"/>
    <property type="project" value="TreeGrafter"/>
</dbReference>
<dbReference type="GO" id="GO:2000051">
    <property type="term" value="P:negative regulation of non-canonical Wnt signaling pathway"/>
    <property type="evidence" value="ECO:0007669"/>
    <property type="project" value="TreeGrafter"/>
</dbReference>
<dbReference type="GO" id="GO:0016020">
    <property type="term" value="C:membrane"/>
    <property type="evidence" value="ECO:0007669"/>
    <property type="project" value="TreeGrafter"/>
</dbReference>
<protein>
    <submittedName>
        <fullName evidence="1">Uncharacterized protein</fullName>
    </submittedName>
</protein>
<dbReference type="InterPro" id="IPR031248">
    <property type="entry name" value="RNF213"/>
</dbReference>
<dbReference type="AlphaFoldDB" id="A0A7J5XF30"/>
<dbReference type="GO" id="GO:0006511">
    <property type="term" value="P:ubiquitin-dependent protein catabolic process"/>
    <property type="evidence" value="ECO:0007669"/>
    <property type="project" value="TreeGrafter"/>
</dbReference>
<name>A0A7J5XF30_DISMA</name>
<dbReference type="PANTHER" id="PTHR22605:SF18">
    <property type="entry name" value="E3 UBIQUITIN-PROTEIN LIGASE RNF213-ALPHA"/>
    <property type="match status" value="1"/>
</dbReference>
<dbReference type="EMBL" id="JAAKFY010000025">
    <property type="protein sequence ID" value="KAF3835289.1"/>
    <property type="molecule type" value="Genomic_DNA"/>
</dbReference>
<evidence type="ECO:0000313" key="2">
    <source>
        <dbReference type="Proteomes" id="UP000518266"/>
    </source>
</evidence>
<evidence type="ECO:0000313" key="1">
    <source>
        <dbReference type="EMBL" id="KAF3835289.1"/>
    </source>
</evidence>
<dbReference type="PANTHER" id="PTHR22605">
    <property type="entry name" value="RZ-TYPE DOMAIN-CONTAINING PROTEIN"/>
    <property type="match status" value="1"/>
</dbReference>
<accession>A0A7J5XF30</accession>
<dbReference type="GO" id="GO:0016887">
    <property type="term" value="F:ATP hydrolysis activity"/>
    <property type="evidence" value="ECO:0007669"/>
    <property type="project" value="InterPro"/>
</dbReference>
<comment type="caution">
    <text evidence="1">The sequence shown here is derived from an EMBL/GenBank/DDBJ whole genome shotgun (WGS) entry which is preliminary data.</text>
</comment>
<dbReference type="Proteomes" id="UP000518266">
    <property type="component" value="Unassembled WGS sequence"/>
</dbReference>
<gene>
    <name evidence="1" type="ORF">F7725_027847</name>
</gene>
<dbReference type="GO" id="GO:0004842">
    <property type="term" value="F:ubiquitin-protein transferase activity"/>
    <property type="evidence" value="ECO:0007669"/>
    <property type="project" value="InterPro"/>
</dbReference>
<dbReference type="GO" id="GO:0002040">
    <property type="term" value="P:sprouting angiogenesis"/>
    <property type="evidence" value="ECO:0007669"/>
    <property type="project" value="TreeGrafter"/>
</dbReference>